<dbReference type="AlphaFoldDB" id="A0A411HN08"/>
<accession>A0A411HN08</accession>
<dbReference type="Proteomes" id="UP000291562">
    <property type="component" value="Chromosome"/>
</dbReference>
<dbReference type="InterPro" id="IPR036641">
    <property type="entry name" value="HPT_dom_sf"/>
</dbReference>
<protein>
    <recommendedName>
        <fullName evidence="3">HPt domain-containing protein</fullName>
    </recommendedName>
</protein>
<dbReference type="EMBL" id="CP035704">
    <property type="protein sequence ID" value="QBB71875.1"/>
    <property type="molecule type" value="Genomic_DNA"/>
</dbReference>
<dbReference type="KEGG" id="xbc:ELE36_16760"/>
<reference evidence="1 2" key="1">
    <citation type="submission" date="2019-01" db="EMBL/GenBank/DDBJ databases">
        <title>Pseudolysobacter antarctica gen. nov., sp. nov., isolated from Fildes Peninsula, Antarctica.</title>
        <authorList>
            <person name="Wei Z."/>
            <person name="Peng F."/>
        </authorList>
    </citation>
    <scope>NUCLEOTIDE SEQUENCE [LARGE SCALE GENOMIC DNA]</scope>
    <source>
        <strain evidence="1 2">AQ6-296</strain>
    </source>
</reference>
<dbReference type="GO" id="GO:0000160">
    <property type="term" value="P:phosphorelay signal transduction system"/>
    <property type="evidence" value="ECO:0007669"/>
    <property type="project" value="InterPro"/>
</dbReference>
<proteinExistence type="predicted"/>
<evidence type="ECO:0008006" key="3">
    <source>
        <dbReference type="Google" id="ProtNLM"/>
    </source>
</evidence>
<name>A0A411HN08_9GAMM</name>
<dbReference type="OrthoDB" id="5959919at2"/>
<organism evidence="1 2">
    <name type="scientific">Pseudolysobacter antarcticus</name>
    <dbReference type="NCBI Taxonomy" id="2511995"/>
    <lineage>
        <taxon>Bacteria</taxon>
        <taxon>Pseudomonadati</taxon>
        <taxon>Pseudomonadota</taxon>
        <taxon>Gammaproteobacteria</taxon>
        <taxon>Lysobacterales</taxon>
        <taxon>Rhodanobacteraceae</taxon>
        <taxon>Pseudolysobacter</taxon>
    </lineage>
</organism>
<gene>
    <name evidence="1" type="ORF">ELE36_16760</name>
</gene>
<dbReference type="SUPFAM" id="SSF47226">
    <property type="entry name" value="Histidine-containing phosphotransfer domain, HPT domain"/>
    <property type="match status" value="1"/>
</dbReference>
<dbReference type="RefSeq" id="WP_129835314.1">
    <property type="nucleotide sequence ID" value="NZ_CP035704.1"/>
</dbReference>
<keyword evidence="2" id="KW-1185">Reference proteome</keyword>
<evidence type="ECO:0000313" key="2">
    <source>
        <dbReference type="Proteomes" id="UP000291562"/>
    </source>
</evidence>
<dbReference type="Gene3D" id="1.20.120.160">
    <property type="entry name" value="HPT domain"/>
    <property type="match status" value="1"/>
</dbReference>
<sequence>MHRLPEKLQMRYAASLAQKHAELSLVWAALQAHPDDIAPREELNIRLHHLSGSAGAYGYWRLGDVARRLDERMRDWLETAPALRGSTHELVESLRIDIALLLEELMHPQSPET</sequence>
<evidence type="ECO:0000313" key="1">
    <source>
        <dbReference type="EMBL" id="QBB71875.1"/>
    </source>
</evidence>